<accession>A0A829PYT4</accession>
<dbReference type="GO" id="GO:0016787">
    <property type="term" value="F:hydrolase activity"/>
    <property type="evidence" value="ECO:0007669"/>
    <property type="project" value="UniProtKB-KW"/>
</dbReference>
<dbReference type="AlphaFoldDB" id="A0A829PYT4"/>
<dbReference type="Proteomes" id="UP000020103">
    <property type="component" value="Unassembled WGS sequence"/>
</dbReference>
<comment type="caution">
    <text evidence="1">The sequence shown here is derived from an EMBL/GenBank/DDBJ whole genome shotgun (WGS) entry which is preliminary data.</text>
</comment>
<name>A0A829PYT4_9MYCO</name>
<dbReference type="SUPFAM" id="SSF53474">
    <property type="entry name" value="alpha/beta-Hydrolases"/>
    <property type="match status" value="1"/>
</dbReference>
<proteinExistence type="predicted"/>
<dbReference type="Gene3D" id="3.40.50.1820">
    <property type="entry name" value="alpha/beta hydrolase"/>
    <property type="match status" value="1"/>
</dbReference>
<evidence type="ECO:0000313" key="2">
    <source>
        <dbReference type="Proteomes" id="UP000020103"/>
    </source>
</evidence>
<dbReference type="EMBL" id="JAOF01000001">
    <property type="protein sequence ID" value="EUA45307.1"/>
    <property type="molecule type" value="Genomic_DNA"/>
</dbReference>
<reference evidence="1 2" key="1">
    <citation type="submission" date="2013-12" db="EMBL/GenBank/DDBJ databases">
        <authorList>
            <person name="Madinger N."/>
            <person name="Lenaerts A."/>
            <person name="Ordway D."/>
            <person name="DeGroote M.A."/>
            <person name="Parker T."/>
            <person name="Sizemore C."/>
            <person name="Tallon L.J."/>
            <person name="Sadzewicz L.K."/>
            <person name="Sengamalay N."/>
            <person name="Fraser C.M."/>
            <person name="Hine E."/>
            <person name="Shefchek K.A."/>
            <person name="Das S.P."/>
            <person name="Tettelin H."/>
        </authorList>
    </citation>
    <scope>NUCLEOTIDE SEQUENCE [LARGE SCALE GENOMIC DNA]</scope>
    <source>
        <strain evidence="1 2">21</strain>
    </source>
</reference>
<protein>
    <submittedName>
        <fullName evidence="1">Alpha/beta hydrolase fold family protein</fullName>
    </submittedName>
</protein>
<sequence length="253" mass="25950">MFCTPGKIRCVTSINALRAGGSSPKLGGHRAVLMPGTGSDDDFINRAFGPALTQAGATLIAVRPEPDDLVNGYRRALDQAAQLGPIVVGGVSIGTAVALTWALENPEATVAALAAMPAWTGAPENSPASVSARVTAESLRSDGLAAVTAAMQASSPAWLAAELTRSWAVQWPGLPHAMEEVSAFVNPSAAEIRALSVPMAVAAATDDPIHPLQVGRDWAAWAPRAALRTFTLDQLGADPACLGRACIAALADI</sequence>
<organism evidence="1 2">
    <name type="scientific">Mycobacteroides abscessus 21</name>
    <dbReference type="NCBI Taxonomy" id="1299324"/>
    <lineage>
        <taxon>Bacteria</taxon>
        <taxon>Bacillati</taxon>
        <taxon>Actinomycetota</taxon>
        <taxon>Actinomycetes</taxon>
        <taxon>Mycobacteriales</taxon>
        <taxon>Mycobacteriaceae</taxon>
        <taxon>Mycobacteroides</taxon>
        <taxon>Mycobacteroides abscessus</taxon>
    </lineage>
</organism>
<keyword evidence="1" id="KW-0378">Hydrolase</keyword>
<dbReference type="InterPro" id="IPR029058">
    <property type="entry name" value="AB_hydrolase_fold"/>
</dbReference>
<evidence type="ECO:0000313" key="1">
    <source>
        <dbReference type="EMBL" id="EUA45307.1"/>
    </source>
</evidence>
<gene>
    <name evidence="1" type="ORF">I543_3213</name>
</gene>